<dbReference type="EMBL" id="LWDF02001163">
    <property type="protein sequence ID" value="KAE8240075.1"/>
    <property type="molecule type" value="Genomic_DNA"/>
</dbReference>
<dbReference type="PANTHER" id="PTHR11085">
    <property type="entry name" value="NAD-DEPENDENT PROTEIN DEACYLASE SIRTUIN-5, MITOCHONDRIAL-RELATED"/>
    <property type="match status" value="1"/>
</dbReference>
<dbReference type="GO" id="GO:0070403">
    <property type="term" value="F:NAD+ binding"/>
    <property type="evidence" value="ECO:0007669"/>
    <property type="project" value="InterPro"/>
</dbReference>
<comment type="similarity">
    <text evidence="3">Belongs to the sirtuin family. Class I subfamily.</text>
</comment>
<dbReference type="InterPro" id="IPR026591">
    <property type="entry name" value="Sirtuin_cat_small_dom_sf"/>
</dbReference>
<gene>
    <name evidence="11" type="ORF">A4X13_0g7949</name>
</gene>
<evidence type="ECO:0000256" key="3">
    <source>
        <dbReference type="ARBA" id="ARBA00006924"/>
    </source>
</evidence>
<dbReference type="AlphaFoldDB" id="A0A8T8SHW5"/>
<feature type="domain" description="Deacetylase sirtuin-type" evidence="10">
    <location>
        <begin position="1"/>
        <end position="152"/>
    </location>
</feature>
<comment type="caution">
    <text evidence="8">Lacks conserved residue(s) required for the propagation of feature annotation.</text>
</comment>
<evidence type="ECO:0000256" key="9">
    <source>
        <dbReference type="SAM" id="MobiDB-lite"/>
    </source>
</evidence>
<dbReference type="InterPro" id="IPR003000">
    <property type="entry name" value="Sirtuin"/>
</dbReference>
<protein>
    <recommendedName>
        <fullName evidence="10">Deacetylase sirtuin-type domain-containing protein</fullName>
    </recommendedName>
</protein>
<evidence type="ECO:0000259" key="10">
    <source>
        <dbReference type="PROSITE" id="PS50305"/>
    </source>
</evidence>
<dbReference type="Gene3D" id="3.30.1600.10">
    <property type="entry name" value="SIR2/SIRT2 'Small Domain"/>
    <property type="match status" value="1"/>
</dbReference>
<dbReference type="InterPro" id="IPR026590">
    <property type="entry name" value="Ssirtuin_cat_dom"/>
</dbReference>
<accession>A0A8T8SHW5</accession>
<evidence type="ECO:0000313" key="11">
    <source>
        <dbReference type="EMBL" id="KAE8240075.1"/>
    </source>
</evidence>
<comment type="subcellular location">
    <subcellularLocation>
        <location evidence="2">Mitochondrion</location>
    </subcellularLocation>
</comment>
<dbReference type="GO" id="GO:0005634">
    <property type="term" value="C:nucleus"/>
    <property type="evidence" value="ECO:0007669"/>
    <property type="project" value="TreeGrafter"/>
</dbReference>
<reference evidence="11" key="1">
    <citation type="submission" date="2016-04" db="EMBL/GenBank/DDBJ databases">
        <authorList>
            <person name="Nguyen H.D."/>
            <person name="Samba Siva P."/>
            <person name="Cullis J."/>
            <person name="Levesque C.A."/>
            <person name="Hambleton S."/>
        </authorList>
    </citation>
    <scope>NUCLEOTIDE SEQUENCE</scope>
    <source>
        <strain evidence="11">DAOMC 236416</strain>
    </source>
</reference>
<proteinExistence type="inferred from homology"/>
<keyword evidence="7" id="KW-0520">NAD</keyword>
<organism evidence="11 12">
    <name type="scientific">Tilletia indica</name>
    <dbReference type="NCBI Taxonomy" id="43049"/>
    <lineage>
        <taxon>Eukaryota</taxon>
        <taxon>Fungi</taxon>
        <taxon>Dikarya</taxon>
        <taxon>Basidiomycota</taxon>
        <taxon>Ustilaginomycotina</taxon>
        <taxon>Exobasidiomycetes</taxon>
        <taxon>Tilletiales</taxon>
        <taxon>Tilletiaceae</taxon>
        <taxon>Tilletia</taxon>
    </lineage>
</organism>
<dbReference type="PROSITE" id="PS50305">
    <property type="entry name" value="SIRTUIN"/>
    <property type="match status" value="1"/>
</dbReference>
<evidence type="ECO:0000256" key="7">
    <source>
        <dbReference type="ARBA" id="ARBA00023027"/>
    </source>
</evidence>
<dbReference type="Proteomes" id="UP000077521">
    <property type="component" value="Unassembled WGS sequence"/>
</dbReference>
<dbReference type="GO" id="GO:0017136">
    <property type="term" value="F:histone deacetylase activity, NAD-dependent"/>
    <property type="evidence" value="ECO:0007669"/>
    <property type="project" value="TreeGrafter"/>
</dbReference>
<evidence type="ECO:0000256" key="4">
    <source>
        <dbReference type="ARBA" id="ARBA00022679"/>
    </source>
</evidence>
<dbReference type="PANTHER" id="PTHR11085:SF6">
    <property type="entry name" value="NAD-DEPENDENT PROTEIN DEACETYLASE SIRTUIN-2"/>
    <property type="match status" value="1"/>
</dbReference>
<keyword evidence="12" id="KW-1185">Reference proteome</keyword>
<reference evidence="11" key="2">
    <citation type="journal article" date="2019" name="IMA Fungus">
        <title>Genome sequencing and comparison of five Tilletia species to identify candidate genes for the detection of regulated species infecting wheat.</title>
        <authorList>
            <person name="Nguyen H.D.T."/>
            <person name="Sultana T."/>
            <person name="Kesanakurti P."/>
            <person name="Hambleton S."/>
        </authorList>
    </citation>
    <scope>NUCLEOTIDE SEQUENCE</scope>
    <source>
        <strain evidence="11">DAOMC 236416</strain>
    </source>
</reference>
<evidence type="ECO:0000256" key="5">
    <source>
        <dbReference type="ARBA" id="ARBA00022723"/>
    </source>
</evidence>
<dbReference type="InterPro" id="IPR029035">
    <property type="entry name" value="DHS-like_NAD/FAD-binding_dom"/>
</dbReference>
<dbReference type="Pfam" id="PF02146">
    <property type="entry name" value="SIR2"/>
    <property type="match status" value="1"/>
</dbReference>
<evidence type="ECO:0000256" key="6">
    <source>
        <dbReference type="ARBA" id="ARBA00022833"/>
    </source>
</evidence>
<evidence type="ECO:0000256" key="1">
    <source>
        <dbReference type="ARBA" id="ARBA00001947"/>
    </source>
</evidence>
<keyword evidence="5" id="KW-0479">Metal-binding</keyword>
<feature type="region of interest" description="Disordered" evidence="9">
    <location>
        <begin position="49"/>
        <end position="77"/>
    </location>
</feature>
<evidence type="ECO:0000256" key="2">
    <source>
        <dbReference type="ARBA" id="ARBA00004173"/>
    </source>
</evidence>
<feature type="compositionally biased region" description="Low complexity" evidence="9">
    <location>
        <begin position="50"/>
        <end position="68"/>
    </location>
</feature>
<comment type="cofactor">
    <cofactor evidence="1">
        <name>Zn(2+)</name>
        <dbReference type="ChEBI" id="CHEBI:29105"/>
    </cofactor>
</comment>
<keyword evidence="4" id="KW-0808">Transferase</keyword>
<dbReference type="GO" id="GO:0046872">
    <property type="term" value="F:metal ion binding"/>
    <property type="evidence" value="ECO:0007669"/>
    <property type="project" value="UniProtKB-KW"/>
</dbReference>
<evidence type="ECO:0000256" key="8">
    <source>
        <dbReference type="PROSITE-ProRule" id="PRU00236"/>
    </source>
</evidence>
<name>A0A8T8SHW5_9BASI</name>
<evidence type="ECO:0000313" key="12">
    <source>
        <dbReference type="Proteomes" id="UP000077521"/>
    </source>
</evidence>
<keyword evidence="6" id="KW-0862">Zinc</keyword>
<dbReference type="InterPro" id="IPR050134">
    <property type="entry name" value="NAD-dep_sirtuin_deacylases"/>
</dbReference>
<dbReference type="SUPFAM" id="SSF52467">
    <property type="entry name" value="DHS-like NAD/FAD-binding domain"/>
    <property type="match status" value="1"/>
</dbReference>
<comment type="caution">
    <text evidence="11">The sequence shown here is derived from an EMBL/GenBank/DDBJ whole genome shotgun (WGS) entry which is preliminary data.</text>
</comment>
<sequence length="152" mass="16023">MAGAGISTSAGIPDFRSPETGLYANLAKYDLLYAKAIFDIDYFREHPQVRTSTSSASYTRRASSNASSPRTLTSSSVRPVLPASKIVEAPGSFATAPVADPKSTRTGFSNASYAAKWRTVRPSGVLRQGGPGGKGGLVRPGMRLLRRSITAA</sequence>
<dbReference type="GO" id="GO:0005739">
    <property type="term" value="C:mitochondrion"/>
    <property type="evidence" value="ECO:0007669"/>
    <property type="project" value="UniProtKB-SubCell"/>
</dbReference>